<feature type="domain" description="PAC" evidence="10">
    <location>
        <begin position="438"/>
        <end position="490"/>
    </location>
</feature>
<sequence length="646" mass="73550">MRIGLFNTKSLFIRLLAGLCILSLTLLGLVIFKSQIDTERLIAEKEAELIQMGESIVPRRFYVSQQILDASISQIVLNSDLISDFARRDRDALATKALKAFESLKRSDIDVYHFHLPNNRTFFRAHRPERYNDDLTEIRPMVSEINRTRAMIAGWEDGRHGFALRHLEPVFYRSEYIGAIEVGMFLEERMLNIWKRAVMGEWILCRFTASGPTRIAGTVEANCNIDASPTDTSSIKNKQSLVLRDGQSITQFLPLENFDGSVSFYIKRIIDSSQIRDLALTQRNTTIFYGLVVLAIASLVFAFLIRRILRPVNYLVGKAQKISEGRLDEPIETMTSDEIGLLASTMESMRQSLAAKTRQLEESNELFRTLSDTASEWILWLDPNGQIIYTSPSCQRFTGHDSAYLKANPDLIMDSIHPDDQRRWLQQISDSRKQQGALKREYRIINRHGQQKWIEHISSPVFDNDQQLLGIRCSIIDITTRKTSEERLEHLSFSDSLTGLYNRAYLQAAVEKYQHSSAYPITFIAADLDGLKSTNDSFGHSAGDELIQRAAEIMRSCMRKHDVLARFGGDEFVALMPDTTQEAGEAVVGRIREAVNAFNDPQRPVCLEISMGVACSIDGETDLMETMRTADLLMYQDKRRRKSQSQ</sequence>
<organism evidence="13 14">
    <name type="scientific">Wenzhouxiangella limi</name>
    <dbReference type="NCBI Taxonomy" id="2707351"/>
    <lineage>
        <taxon>Bacteria</taxon>
        <taxon>Pseudomonadati</taxon>
        <taxon>Pseudomonadota</taxon>
        <taxon>Gammaproteobacteria</taxon>
        <taxon>Chromatiales</taxon>
        <taxon>Wenzhouxiangellaceae</taxon>
        <taxon>Wenzhouxiangella</taxon>
    </lineage>
</organism>
<keyword evidence="8" id="KW-0812">Transmembrane</keyword>
<evidence type="ECO:0000256" key="8">
    <source>
        <dbReference type="SAM" id="Phobius"/>
    </source>
</evidence>
<dbReference type="PROSITE" id="PS50887">
    <property type="entry name" value="GGDEF"/>
    <property type="match status" value="1"/>
</dbReference>
<dbReference type="Pfam" id="PF00672">
    <property type="entry name" value="HAMP"/>
    <property type="match status" value="1"/>
</dbReference>
<evidence type="ECO:0000256" key="1">
    <source>
        <dbReference type="ARBA" id="ARBA00004370"/>
    </source>
</evidence>
<dbReference type="Pfam" id="PF08447">
    <property type="entry name" value="PAS_3"/>
    <property type="match status" value="1"/>
</dbReference>
<dbReference type="SMART" id="SM00091">
    <property type="entry name" value="PAS"/>
    <property type="match status" value="1"/>
</dbReference>
<feature type="domain" description="GGDEF" evidence="12">
    <location>
        <begin position="519"/>
        <end position="646"/>
    </location>
</feature>
<proteinExistence type="predicted"/>
<dbReference type="NCBIfam" id="TIGR00229">
    <property type="entry name" value="sensory_box"/>
    <property type="match status" value="1"/>
</dbReference>
<dbReference type="PANTHER" id="PTHR44757">
    <property type="entry name" value="DIGUANYLATE CYCLASE DGCP"/>
    <property type="match status" value="1"/>
</dbReference>
<dbReference type="RefSeq" id="WP_164211913.1">
    <property type="nucleotide sequence ID" value="NZ_JAAGSC010000043.1"/>
</dbReference>
<dbReference type="GO" id="GO:0016020">
    <property type="term" value="C:membrane"/>
    <property type="evidence" value="ECO:0007669"/>
    <property type="project" value="UniProtKB-SubCell"/>
</dbReference>
<keyword evidence="14" id="KW-1185">Reference proteome</keyword>
<dbReference type="EMBL" id="JAAGSC010000043">
    <property type="protein sequence ID" value="NDY96521.1"/>
    <property type="molecule type" value="Genomic_DNA"/>
</dbReference>
<keyword evidence="2" id="KW-0597">Phosphoprotein</keyword>
<dbReference type="Gene3D" id="3.30.70.270">
    <property type="match status" value="1"/>
</dbReference>
<dbReference type="GO" id="GO:0016301">
    <property type="term" value="F:kinase activity"/>
    <property type="evidence" value="ECO:0007669"/>
    <property type="project" value="UniProtKB-KW"/>
</dbReference>
<dbReference type="SMART" id="SM00304">
    <property type="entry name" value="HAMP"/>
    <property type="match status" value="1"/>
</dbReference>
<name>A0A845V8N1_9GAMM</name>
<dbReference type="InterPro" id="IPR029787">
    <property type="entry name" value="Nucleotide_cyclase"/>
</dbReference>
<keyword evidence="6" id="KW-0067">ATP-binding</keyword>
<dbReference type="SMART" id="SM00086">
    <property type="entry name" value="PAC"/>
    <property type="match status" value="1"/>
</dbReference>
<reference evidence="13 14" key="1">
    <citation type="submission" date="2020-02" db="EMBL/GenBank/DDBJ databases">
        <authorList>
            <person name="Zhang X.-Y."/>
        </authorList>
    </citation>
    <scope>NUCLEOTIDE SEQUENCE [LARGE SCALE GENOMIC DNA]</scope>
    <source>
        <strain evidence="13 14">C33</strain>
    </source>
</reference>
<dbReference type="GO" id="GO:0000160">
    <property type="term" value="P:phosphorelay signal transduction system"/>
    <property type="evidence" value="ECO:0007669"/>
    <property type="project" value="UniProtKB-KW"/>
</dbReference>
<dbReference type="InterPro" id="IPR000014">
    <property type="entry name" value="PAS"/>
</dbReference>
<evidence type="ECO:0000259" key="12">
    <source>
        <dbReference type="PROSITE" id="PS50887"/>
    </source>
</evidence>
<evidence type="ECO:0000313" key="13">
    <source>
        <dbReference type="EMBL" id="NDY96521.1"/>
    </source>
</evidence>
<keyword evidence="8" id="KW-1133">Transmembrane helix</keyword>
<keyword evidence="3" id="KW-0808">Transferase</keyword>
<dbReference type="InterPro" id="IPR035965">
    <property type="entry name" value="PAS-like_dom_sf"/>
</dbReference>
<comment type="subcellular location">
    <subcellularLocation>
        <location evidence="1">Membrane</location>
    </subcellularLocation>
</comment>
<accession>A0A845V8N1</accession>
<dbReference type="InterPro" id="IPR000160">
    <property type="entry name" value="GGDEF_dom"/>
</dbReference>
<evidence type="ECO:0000256" key="4">
    <source>
        <dbReference type="ARBA" id="ARBA00022741"/>
    </source>
</evidence>
<dbReference type="Proteomes" id="UP000484885">
    <property type="component" value="Unassembled WGS sequence"/>
</dbReference>
<keyword evidence="8" id="KW-0472">Membrane</keyword>
<evidence type="ECO:0000259" key="11">
    <source>
        <dbReference type="PROSITE" id="PS50885"/>
    </source>
</evidence>
<gene>
    <name evidence="13" type="ORF">G3I74_12340</name>
</gene>
<feature type="domain" description="PAS" evidence="9">
    <location>
        <begin position="363"/>
        <end position="435"/>
    </location>
</feature>
<dbReference type="InterPro" id="IPR052155">
    <property type="entry name" value="Biofilm_reg_signaling"/>
</dbReference>
<keyword evidence="5" id="KW-0418">Kinase</keyword>
<dbReference type="InterPro" id="IPR000700">
    <property type="entry name" value="PAS-assoc_C"/>
</dbReference>
<dbReference type="Gene3D" id="6.10.340.10">
    <property type="match status" value="1"/>
</dbReference>
<feature type="domain" description="HAMP" evidence="11">
    <location>
        <begin position="306"/>
        <end position="358"/>
    </location>
</feature>
<keyword evidence="4" id="KW-0547">Nucleotide-binding</keyword>
<dbReference type="InterPro" id="IPR003660">
    <property type="entry name" value="HAMP_dom"/>
</dbReference>
<dbReference type="InterPro" id="IPR029151">
    <property type="entry name" value="Sensor-like_sf"/>
</dbReference>
<comment type="caution">
    <text evidence="13">The sequence shown here is derived from an EMBL/GenBank/DDBJ whole genome shotgun (WGS) entry which is preliminary data.</text>
</comment>
<dbReference type="GO" id="GO:0005524">
    <property type="term" value="F:ATP binding"/>
    <property type="evidence" value="ECO:0007669"/>
    <property type="project" value="UniProtKB-KW"/>
</dbReference>
<dbReference type="SUPFAM" id="SSF55785">
    <property type="entry name" value="PYP-like sensor domain (PAS domain)"/>
    <property type="match status" value="1"/>
</dbReference>
<dbReference type="AlphaFoldDB" id="A0A845V8N1"/>
<dbReference type="SUPFAM" id="SSF158472">
    <property type="entry name" value="HAMP domain-like"/>
    <property type="match status" value="1"/>
</dbReference>
<dbReference type="Pfam" id="PF14827">
    <property type="entry name" value="dCache_3"/>
    <property type="match status" value="1"/>
</dbReference>
<dbReference type="InterPro" id="IPR043128">
    <property type="entry name" value="Rev_trsase/Diguanyl_cyclase"/>
</dbReference>
<evidence type="ECO:0000259" key="9">
    <source>
        <dbReference type="PROSITE" id="PS50112"/>
    </source>
</evidence>
<evidence type="ECO:0000313" key="14">
    <source>
        <dbReference type="Proteomes" id="UP000484885"/>
    </source>
</evidence>
<dbReference type="SMART" id="SM00267">
    <property type="entry name" value="GGDEF"/>
    <property type="match status" value="1"/>
</dbReference>
<evidence type="ECO:0000256" key="5">
    <source>
        <dbReference type="ARBA" id="ARBA00022777"/>
    </source>
</evidence>
<dbReference type="InterPro" id="IPR029150">
    <property type="entry name" value="dCache_3"/>
</dbReference>
<dbReference type="PANTHER" id="PTHR44757:SF2">
    <property type="entry name" value="BIOFILM ARCHITECTURE MAINTENANCE PROTEIN MBAA"/>
    <property type="match status" value="1"/>
</dbReference>
<dbReference type="PROSITE" id="PS50885">
    <property type="entry name" value="HAMP"/>
    <property type="match status" value="1"/>
</dbReference>
<protein>
    <submittedName>
        <fullName evidence="13">Diguanylate cyclase</fullName>
    </submittedName>
</protein>
<dbReference type="CDD" id="cd00130">
    <property type="entry name" value="PAS"/>
    <property type="match status" value="1"/>
</dbReference>
<dbReference type="SUPFAM" id="SSF55073">
    <property type="entry name" value="Nucleotide cyclase"/>
    <property type="match status" value="1"/>
</dbReference>
<evidence type="ECO:0000256" key="3">
    <source>
        <dbReference type="ARBA" id="ARBA00022679"/>
    </source>
</evidence>
<dbReference type="CDD" id="cd01949">
    <property type="entry name" value="GGDEF"/>
    <property type="match status" value="1"/>
</dbReference>
<dbReference type="InterPro" id="IPR013655">
    <property type="entry name" value="PAS_fold_3"/>
</dbReference>
<dbReference type="Pfam" id="PF00990">
    <property type="entry name" value="GGDEF"/>
    <property type="match status" value="1"/>
</dbReference>
<evidence type="ECO:0000256" key="7">
    <source>
        <dbReference type="ARBA" id="ARBA00023012"/>
    </source>
</evidence>
<evidence type="ECO:0000259" key="10">
    <source>
        <dbReference type="PROSITE" id="PS50113"/>
    </source>
</evidence>
<dbReference type="InterPro" id="IPR001610">
    <property type="entry name" value="PAC"/>
</dbReference>
<dbReference type="PROSITE" id="PS50113">
    <property type="entry name" value="PAC"/>
    <property type="match status" value="1"/>
</dbReference>
<keyword evidence="7" id="KW-0902">Two-component regulatory system</keyword>
<feature type="transmembrane region" description="Helical" evidence="8">
    <location>
        <begin position="286"/>
        <end position="305"/>
    </location>
</feature>
<dbReference type="CDD" id="cd06225">
    <property type="entry name" value="HAMP"/>
    <property type="match status" value="1"/>
</dbReference>
<feature type="transmembrane region" description="Helical" evidence="8">
    <location>
        <begin position="12"/>
        <end position="32"/>
    </location>
</feature>
<dbReference type="SUPFAM" id="SSF103190">
    <property type="entry name" value="Sensory domain-like"/>
    <property type="match status" value="1"/>
</dbReference>
<dbReference type="NCBIfam" id="TIGR00254">
    <property type="entry name" value="GGDEF"/>
    <property type="match status" value="1"/>
</dbReference>
<dbReference type="Gene3D" id="3.30.450.20">
    <property type="entry name" value="PAS domain"/>
    <property type="match status" value="1"/>
</dbReference>
<evidence type="ECO:0000256" key="6">
    <source>
        <dbReference type="ARBA" id="ARBA00022840"/>
    </source>
</evidence>
<dbReference type="PROSITE" id="PS50112">
    <property type="entry name" value="PAS"/>
    <property type="match status" value="1"/>
</dbReference>
<evidence type="ECO:0000256" key="2">
    <source>
        <dbReference type="ARBA" id="ARBA00022553"/>
    </source>
</evidence>